<evidence type="ECO:0000259" key="1">
    <source>
        <dbReference type="SMART" id="SM01368"/>
    </source>
</evidence>
<protein>
    <recommendedName>
        <fullName evidence="1">Retinoblastoma-associated protein A-box domain-containing protein</fullName>
    </recommendedName>
</protein>
<reference evidence="2" key="1">
    <citation type="submission" date="2015-04" db="EMBL/GenBank/DDBJ databases">
        <title>The genome sequence of the plant pathogenic Rhizarian Plasmodiophora brassicae reveals insights in its biotrophic life cycle and the origin of chitin synthesis.</title>
        <authorList>
            <person name="Schwelm A."/>
            <person name="Fogelqvist J."/>
            <person name="Knaust A."/>
            <person name="Julke S."/>
            <person name="Lilja T."/>
            <person name="Dhandapani V."/>
            <person name="Bonilla-Rosso G."/>
            <person name="Karlsson M."/>
            <person name="Shevchenko A."/>
            <person name="Choi S.R."/>
            <person name="Kim H.G."/>
            <person name="Park J.Y."/>
            <person name="Lim Y.P."/>
            <person name="Ludwig-Muller J."/>
            <person name="Dixelius C."/>
        </authorList>
    </citation>
    <scope>NUCLEOTIDE SEQUENCE</scope>
    <source>
        <tissue evidence="2">Potato root galls</tissue>
    </source>
</reference>
<feature type="domain" description="Retinoblastoma-associated protein A-box" evidence="1">
    <location>
        <begin position="311"/>
        <end position="482"/>
    </location>
</feature>
<proteinExistence type="predicted"/>
<dbReference type="GO" id="GO:0006357">
    <property type="term" value="P:regulation of transcription by RNA polymerase II"/>
    <property type="evidence" value="ECO:0007669"/>
    <property type="project" value="InterPro"/>
</dbReference>
<dbReference type="PANTHER" id="PTHR13742:SF17">
    <property type="entry name" value="RE32990P-RELATED"/>
    <property type="match status" value="1"/>
</dbReference>
<name>A0A0H5RQH4_9EUKA</name>
<dbReference type="SMART" id="SM01368">
    <property type="entry name" value="RB_A"/>
    <property type="match status" value="1"/>
</dbReference>
<dbReference type="Pfam" id="PF01858">
    <property type="entry name" value="RB_A"/>
    <property type="match status" value="1"/>
</dbReference>
<dbReference type="SUPFAM" id="SSF47954">
    <property type="entry name" value="Cyclin-like"/>
    <property type="match status" value="1"/>
</dbReference>
<organism evidence="2">
    <name type="scientific">Spongospora subterranea</name>
    <dbReference type="NCBI Taxonomy" id="70186"/>
    <lineage>
        <taxon>Eukaryota</taxon>
        <taxon>Sar</taxon>
        <taxon>Rhizaria</taxon>
        <taxon>Endomyxa</taxon>
        <taxon>Phytomyxea</taxon>
        <taxon>Plasmodiophorida</taxon>
        <taxon>Plasmodiophoridae</taxon>
        <taxon>Spongospora</taxon>
    </lineage>
</organism>
<dbReference type="PANTHER" id="PTHR13742">
    <property type="entry name" value="RETINOBLASTOMA-ASSOCIATED PROTEIN RB -RELATED"/>
    <property type="match status" value="1"/>
</dbReference>
<dbReference type="GO" id="GO:0000977">
    <property type="term" value="F:RNA polymerase II transcription regulatory region sequence-specific DNA binding"/>
    <property type="evidence" value="ECO:0007669"/>
    <property type="project" value="TreeGrafter"/>
</dbReference>
<accession>A0A0H5RQH4</accession>
<dbReference type="GO" id="GO:0030154">
    <property type="term" value="P:cell differentiation"/>
    <property type="evidence" value="ECO:0007669"/>
    <property type="project" value="TreeGrafter"/>
</dbReference>
<dbReference type="InterPro" id="IPR036915">
    <property type="entry name" value="Cyclin-like_sf"/>
</dbReference>
<dbReference type="GO" id="GO:0005667">
    <property type="term" value="C:transcription regulator complex"/>
    <property type="evidence" value="ECO:0007669"/>
    <property type="project" value="TreeGrafter"/>
</dbReference>
<dbReference type="GO" id="GO:0005634">
    <property type="term" value="C:nucleus"/>
    <property type="evidence" value="ECO:0007669"/>
    <property type="project" value="InterPro"/>
</dbReference>
<dbReference type="AlphaFoldDB" id="A0A0H5RQH4"/>
<dbReference type="InterPro" id="IPR028309">
    <property type="entry name" value="RB_fam"/>
</dbReference>
<dbReference type="EMBL" id="HACM01010517">
    <property type="protein sequence ID" value="CRZ10959.1"/>
    <property type="molecule type" value="Transcribed_RNA"/>
</dbReference>
<dbReference type="InterPro" id="IPR002720">
    <property type="entry name" value="RB_A"/>
</dbReference>
<evidence type="ECO:0000313" key="2">
    <source>
        <dbReference type="EMBL" id="CRZ10959.1"/>
    </source>
</evidence>
<sequence length="629" mass="71317">MVPMITIPMDDPTATASPEHGDCMSEVDTTIAWLQAQFNVSGRVIDRAYEWSKEAKRRGFIQQGYGSLIPYCALLEAIHFFGEHGQLHATSLLQFSKLRIVDFCKDMSVFIEEFGSHLTDQFLVEARAFVVGSIQLWVLYCKYESMFISRWSTSEDECVATLFACGWLLFLCLRAELSVTYTSKCSEDLYRLFTVLTAVIEKLASLRTPIRQAEMVPITDNISGISESLFNLVIQRLVDQGVWHDDDLVESAAELGRHIDMIICAKDAVPSCWLLDGRVVFSAQLKQNCGCRLDPELFPVTRSPIKATASTPVSLMMQSVSWLSSHSQLTGAKLSQLCIDVWPSFSETRLNDVLQAHKNRDFRYGSHDPSIIVHRCDLSIQLFFFLLDSLVRHELSLQSDADNRCDLSYWLDSRTFQTTLLYCSTQIVVGAYRINISSQEELISSFEISALECVSVMRNILASSVINDDQIRNHFFGLYQLFIIHYAWKDVPSLLSGTCSKKHSHFRVLVRAAHTLSMRSLQYISRSVMVDSIESRSMSIIKHIIKEYPVPLLSDVGLDVIIACSVFALAKLASNSSVQLVSTYQMICRYRSVFQHISGQKLIKFYNERFVPTLKPFLFSRDTSTHAVK</sequence>
<dbReference type="GO" id="GO:0000785">
    <property type="term" value="C:chromatin"/>
    <property type="evidence" value="ECO:0007669"/>
    <property type="project" value="TreeGrafter"/>
</dbReference>
<dbReference type="Gene3D" id="1.10.472.10">
    <property type="entry name" value="Cyclin-like"/>
    <property type="match status" value="2"/>
</dbReference>
<dbReference type="GO" id="GO:2000134">
    <property type="term" value="P:negative regulation of G1/S transition of mitotic cell cycle"/>
    <property type="evidence" value="ECO:0007669"/>
    <property type="project" value="TreeGrafter"/>
</dbReference>